<feature type="transmembrane region" description="Helical" evidence="10">
    <location>
        <begin position="113"/>
        <end position="133"/>
    </location>
</feature>
<evidence type="ECO:0000256" key="4">
    <source>
        <dbReference type="ARBA" id="ARBA00022692"/>
    </source>
</evidence>
<evidence type="ECO:0000313" key="13">
    <source>
        <dbReference type="Proteomes" id="UP000297245"/>
    </source>
</evidence>
<evidence type="ECO:0000259" key="11">
    <source>
        <dbReference type="Pfam" id="PF00999"/>
    </source>
</evidence>
<evidence type="ECO:0000256" key="8">
    <source>
        <dbReference type="ARBA" id="ARBA00023136"/>
    </source>
</evidence>
<dbReference type="EMBL" id="ML179574">
    <property type="protein sequence ID" value="THU84928.1"/>
    <property type="molecule type" value="Genomic_DNA"/>
</dbReference>
<keyword evidence="2" id="KW-0813">Transport</keyword>
<feature type="transmembrane region" description="Helical" evidence="10">
    <location>
        <begin position="413"/>
        <end position="435"/>
    </location>
</feature>
<evidence type="ECO:0000256" key="5">
    <source>
        <dbReference type="ARBA" id="ARBA00022989"/>
    </source>
</evidence>
<dbReference type="GO" id="GO:1902600">
    <property type="term" value="P:proton transmembrane transport"/>
    <property type="evidence" value="ECO:0007669"/>
    <property type="project" value="InterPro"/>
</dbReference>
<feature type="transmembrane region" description="Helical" evidence="10">
    <location>
        <begin position="304"/>
        <end position="327"/>
    </location>
</feature>
<protein>
    <recommendedName>
        <fullName evidence="11">Cation/H+ exchanger transmembrane domain-containing protein</fullName>
    </recommendedName>
</protein>
<feature type="transmembrane region" description="Helical" evidence="10">
    <location>
        <begin position="186"/>
        <end position="204"/>
    </location>
</feature>
<dbReference type="Proteomes" id="UP000297245">
    <property type="component" value="Unassembled WGS sequence"/>
</dbReference>
<keyword evidence="13" id="KW-1185">Reference proteome</keyword>
<name>A0A4S8L9L3_DENBC</name>
<feature type="transmembrane region" description="Helical" evidence="10">
    <location>
        <begin position="153"/>
        <end position="174"/>
    </location>
</feature>
<evidence type="ECO:0000256" key="10">
    <source>
        <dbReference type="SAM" id="Phobius"/>
    </source>
</evidence>
<evidence type="ECO:0000256" key="1">
    <source>
        <dbReference type="ARBA" id="ARBA00004141"/>
    </source>
</evidence>
<dbReference type="InterPro" id="IPR038770">
    <property type="entry name" value="Na+/solute_symporter_sf"/>
</dbReference>
<reference evidence="12 13" key="1">
    <citation type="journal article" date="2019" name="Nat. Ecol. Evol.">
        <title>Megaphylogeny resolves global patterns of mushroom evolution.</title>
        <authorList>
            <person name="Varga T."/>
            <person name="Krizsan K."/>
            <person name="Foldi C."/>
            <person name="Dima B."/>
            <person name="Sanchez-Garcia M."/>
            <person name="Sanchez-Ramirez S."/>
            <person name="Szollosi G.J."/>
            <person name="Szarkandi J.G."/>
            <person name="Papp V."/>
            <person name="Albert L."/>
            <person name="Andreopoulos W."/>
            <person name="Angelini C."/>
            <person name="Antonin V."/>
            <person name="Barry K.W."/>
            <person name="Bougher N.L."/>
            <person name="Buchanan P."/>
            <person name="Buyck B."/>
            <person name="Bense V."/>
            <person name="Catcheside P."/>
            <person name="Chovatia M."/>
            <person name="Cooper J."/>
            <person name="Damon W."/>
            <person name="Desjardin D."/>
            <person name="Finy P."/>
            <person name="Geml J."/>
            <person name="Haridas S."/>
            <person name="Hughes K."/>
            <person name="Justo A."/>
            <person name="Karasinski D."/>
            <person name="Kautmanova I."/>
            <person name="Kiss B."/>
            <person name="Kocsube S."/>
            <person name="Kotiranta H."/>
            <person name="LaButti K.M."/>
            <person name="Lechner B.E."/>
            <person name="Liimatainen K."/>
            <person name="Lipzen A."/>
            <person name="Lukacs Z."/>
            <person name="Mihaltcheva S."/>
            <person name="Morgado L.N."/>
            <person name="Niskanen T."/>
            <person name="Noordeloos M.E."/>
            <person name="Ohm R.A."/>
            <person name="Ortiz-Santana B."/>
            <person name="Ovrebo C."/>
            <person name="Racz N."/>
            <person name="Riley R."/>
            <person name="Savchenko A."/>
            <person name="Shiryaev A."/>
            <person name="Soop K."/>
            <person name="Spirin V."/>
            <person name="Szebenyi C."/>
            <person name="Tomsovsky M."/>
            <person name="Tulloss R.E."/>
            <person name="Uehling J."/>
            <person name="Grigoriev I.V."/>
            <person name="Vagvolgyi C."/>
            <person name="Papp T."/>
            <person name="Martin F.M."/>
            <person name="Miettinen O."/>
            <person name="Hibbett D.S."/>
            <person name="Nagy L.G."/>
        </authorList>
    </citation>
    <scope>NUCLEOTIDE SEQUENCE [LARGE SCALE GENOMIC DNA]</scope>
    <source>
        <strain evidence="12 13">CBS 962.96</strain>
    </source>
</reference>
<evidence type="ECO:0000256" key="7">
    <source>
        <dbReference type="ARBA" id="ARBA00023065"/>
    </source>
</evidence>
<keyword evidence="5 10" id="KW-1133">Transmembrane helix</keyword>
<dbReference type="GO" id="GO:0006814">
    <property type="term" value="P:sodium ion transport"/>
    <property type="evidence" value="ECO:0007669"/>
    <property type="project" value="UniProtKB-KW"/>
</dbReference>
<evidence type="ECO:0000256" key="9">
    <source>
        <dbReference type="ARBA" id="ARBA00023201"/>
    </source>
</evidence>
<evidence type="ECO:0000256" key="6">
    <source>
        <dbReference type="ARBA" id="ARBA00023053"/>
    </source>
</evidence>
<keyword evidence="8 10" id="KW-0472">Membrane</keyword>
<evidence type="ECO:0000256" key="2">
    <source>
        <dbReference type="ARBA" id="ARBA00022448"/>
    </source>
</evidence>
<dbReference type="InterPro" id="IPR006153">
    <property type="entry name" value="Cation/H_exchanger_TM"/>
</dbReference>
<feature type="transmembrane region" description="Helical" evidence="10">
    <location>
        <begin position="20"/>
        <end position="38"/>
    </location>
</feature>
<dbReference type="AlphaFoldDB" id="A0A4S8L9L3"/>
<dbReference type="Gene3D" id="1.20.1530.20">
    <property type="match status" value="2"/>
</dbReference>
<feature type="transmembrane region" description="Helical" evidence="10">
    <location>
        <begin position="273"/>
        <end position="292"/>
    </location>
</feature>
<dbReference type="Pfam" id="PF00999">
    <property type="entry name" value="Na_H_Exchanger"/>
    <property type="match status" value="1"/>
</dbReference>
<accession>A0A4S8L9L3</accession>
<organism evidence="12 13">
    <name type="scientific">Dendrothele bispora (strain CBS 962.96)</name>
    <dbReference type="NCBI Taxonomy" id="1314807"/>
    <lineage>
        <taxon>Eukaryota</taxon>
        <taxon>Fungi</taxon>
        <taxon>Dikarya</taxon>
        <taxon>Basidiomycota</taxon>
        <taxon>Agaricomycotina</taxon>
        <taxon>Agaricomycetes</taxon>
        <taxon>Agaricomycetidae</taxon>
        <taxon>Agaricales</taxon>
        <taxon>Agaricales incertae sedis</taxon>
        <taxon>Dendrothele</taxon>
    </lineage>
</organism>
<keyword evidence="7" id="KW-0406">Ion transport</keyword>
<keyword evidence="9" id="KW-0739">Sodium transport</keyword>
<keyword evidence="4 10" id="KW-0812">Transmembrane</keyword>
<dbReference type="OrthoDB" id="1288932at2759"/>
<comment type="subcellular location">
    <subcellularLocation>
        <location evidence="1">Membrane</location>
        <topology evidence="1">Multi-pass membrane protein</topology>
    </subcellularLocation>
</comment>
<proteinExistence type="predicted"/>
<evidence type="ECO:0000313" key="12">
    <source>
        <dbReference type="EMBL" id="THU84928.1"/>
    </source>
</evidence>
<dbReference type="GO" id="GO:0016020">
    <property type="term" value="C:membrane"/>
    <property type="evidence" value="ECO:0007669"/>
    <property type="project" value="UniProtKB-SubCell"/>
</dbReference>
<evidence type="ECO:0000256" key="3">
    <source>
        <dbReference type="ARBA" id="ARBA00022449"/>
    </source>
</evidence>
<sequence>MGIIYGPEAAHILPEYVQETFLVLGYIGLIFLVFEAGLSTNLKLLYAHMALSFTVGTTGIVLPIGFSILLLHFGYGYSVLQSFSAGAALSSTSLGTTLALLKPEWRQTRMGVVLLSSALFDDVIGLVVAAIIGDLSSSTSFGDVSWQSVIRPIFVSIAFVLGTSLVIWLSRILLVKTPENWQRRLYRGKVQLLLMVAVLSGFVASSEYAGTSELFGAYLAGVYTAQAFTHVPEIEHDANVDISGHQSRMSLTLINSTGYYSPHLAFTIYIQPILNYILSPIFFASIGFSLPIRSLGSVNRSSSVVWRGWVYSLLMIVAKSLTGVWLVVWQENSMLKTCLCCCGRKKRLPNQPQPRQDQLPNPSQVPSFVNSNLKSGLLLGSAMVARGEIALIVAQLARPLLVGDSRTDLSECFAVVIWAILVDTIAGAATVGFLFRREAKKTA</sequence>
<gene>
    <name evidence="12" type="ORF">K435DRAFT_686624</name>
</gene>
<dbReference type="GO" id="GO:0015297">
    <property type="term" value="F:antiporter activity"/>
    <property type="evidence" value="ECO:0007669"/>
    <property type="project" value="UniProtKB-KW"/>
</dbReference>
<feature type="domain" description="Cation/H+ exchanger transmembrane" evidence="11">
    <location>
        <begin position="1"/>
        <end position="434"/>
    </location>
</feature>
<dbReference type="PANTHER" id="PTHR43562">
    <property type="entry name" value="NAPA-TYPE SODIUM/HYDROGEN ANTIPORTER"/>
    <property type="match status" value="1"/>
</dbReference>
<keyword evidence="6" id="KW-0915">Sodium</keyword>
<dbReference type="PANTHER" id="PTHR43562:SF3">
    <property type="entry name" value="SODIUM ION_PROTON EXCHANGER (EUROFUNG)"/>
    <property type="match status" value="1"/>
</dbReference>
<feature type="transmembrane region" description="Helical" evidence="10">
    <location>
        <begin position="50"/>
        <end position="73"/>
    </location>
</feature>
<keyword evidence="3" id="KW-0050">Antiport</keyword>